<proteinExistence type="predicted"/>
<dbReference type="EMBL" id="KV919011">
    <property type="protein sequence ID" value="OSX73219.1"/>
    <property type="molecule type" value="Genomic_DNA"/>
</dbReference>
<accession>A0A1X6NX46</accession>
<reference evidence="1 2" key="1">
    <citation type="submission" date="2017-03" db="EMBL/GenBank/DDBJ databases">
        <title>WGS assembly of Porphyra umbilicalis.</title>
        <authorList>
            <person name="Brawley S.H."/>
            <person name="Blouin N.A."/>
            <person name="Ficko-Blean E."/>
            <person name="Wheeler G.L."/>
            <person name="Lohr M."/>
            <person name="Goodson H.V."/>
            <person name="Jenkins J.W."/>
            <person name="Blaby-Haas C.E."/>
            <person name="Helliwell K.E."/>
            <person name="Chan C."/>
            <person name="Marriage T."/>
            <person name="Bhattacharya D."/>
            <person name="Klein A.S."/>
            <person name="Badis Y."/>
            <person name="Brodie J."/>
            <person name="Cao Y."/>
            <person name="Collen J."/>
            <person name="Dittami S.M."/>
            <person name="Gachon C.M."/>
            <person name="Green B.R."/>
            <person name="Karpowicz S."/>
            <person name="Kim J.W."/>
            <person name="Kudahl U."/>
            <person name="Lin S."/>
            <person name="Michel G."/>
            <person name="Mittag M."/>
            <person name="Olson B.J."/>
            <person name="Pangilinan J."/>
            <person name="Peng Y."/>
            <person name="Qiu H."/>
            <person name="Shu S."/>
            <person name="Singer J.T."/>
            <person name="Smith A.G."/>
            <person name="Sprecher B.N."/>
            <person name="Wagner V."/>
            <person name="Wang W."/>
            <person name="Wang Z.-Y."/>
            <person name="Yan J."/>
            <person name="Yarish C."/>
            <person name="Zoeuner-Riek S."/>
            <person name="Zhuang Y."/>
            <person name="Zou Y."/>
            <person name="Lindquist E.A."/>
            <person name="Grimwood J."/>
            <person name="Barry K."/>
            <person name="Rokhsar D.S."/>
            <person name="Schmutz J."/>
            <person name="Stiller J.W."/>
            <person name="Grossman A.R."/>
            <person name="Prochnik S.E."/>
        </authorList>
    </citation>
    <scope>NUCLEOTIDE SEQUENCE [LARGE SCALE GENOMIC DNA]</scope>
    <source>
        <strain evidence="1">4086291</strain>
    </source>
</reference>
<evidence type="ECO:0000313" key="2">
    <source>
        <dbReference type="Proteomes" id="UP000218209"/>
    </source>
</evidence>
<keyword evidence="2" id="KW-1185">Reference proteome</keyword>
<name>A0A1X6NX46_PORUM</name>
<protein>
    <submittedName>
        <fullName evidence="1">Uncharacterized protein</fullName>
    </submittedName>
</protein>
<sequence length="477" mass="52901">MMLPAVWEGEDVPAVGLHGIIPLQQSIKGTIEATGVNTSERKTVPAEIPPWRSMEDIFKDLIDPLYENEADDMRRLYRATLRSLDLPLFLFMPDSSMDVVNAVSCGNRLVPLSVVELKSSSRGLLEGFGQATKGATCVAAGLVQSEVAWRDVTVSFMVCNGHTILFGGVHLIAPLLPMPYVTYSPLLLLDYKQAFLGHRHMVVHNENIQRLAVAARLPSTTAAVEGTCAAAEQPAFLSRVPNDVYCKPNVIRVASRTPYGQRVSTWDASVISIQAVYSRLYSCVAHGVVVFPYGIVRGLRPARASVPRLKGDRALLLPNLLCADPPFSSAPPRDFEDAWAFVDAMEESVRLVHHAGVRYFQVKFIDWDTGFFSTAQVPPPCHRLATRTLYTLCHQQQRLDGTLDAAVLAMRWCLLDREGFKRWQRAAQMSSIGDLKDLSRYMERIYEGIIYYKSFASAMDLARQTKAAGDARARVVA</sequence>
<evidence type="ECO:0000313" key="1">
    <source>
        <dbReference type="EMBL" id="OSX73219.1"/>
    </source>
</evidence>
<dbReference type="AlphaFoldDB" id="A0A1X6NX46"/>
<organism evidence="1 2">
    <name type="scientific">Porphyra umbilicalis</name>
    <name type="common">Purple laver</name>
    <name type="synonym">Red alga</name>
    <dbReference type="NCBI Taxonomy" id="2786"/>
    <lineage>
        <taxon>Eukaryota</taxon>
        <taxon>Rhodophyta</taxon>
        <taxon>Bangiophyceae</taxon>
        <taxon>Bangiales</taxon>
        <taxon>Bangiaceae</taxon>
        <taxon>Porphyra</taxon>
    </lineage>
</organism>
<dbReference type="Proteomes" id="UP000218209">
    <property type="component" value="Unassembled WGS sequence"/>
</dbReference>
<gene>
    <name evidence="1" type="ORF">BU14_0368s0019</name>
</gene>